<sequence length="339" mass="37094">MTATGTKNSKGGIIMAKGFKALAGAATVIGGLALAAGWASSAKAEVPESTDPIKIALFDWTSVNINAKILGTILTRLGYNVEYPTADYLSSLTTGLTNGDLDVGLEFWDTTAGEAMKASDATGQTERLGALGPKAKEEWWYPMYMKEKCPGLPDWKALLDPKCAEAFSTPETAPKGRYLGGPVTWEGFDDERVEALKLPFVVVHAGTDAAMFAELDSAYQRKAPIMLWIYSPHWAPAKYQGEWVQFPEYTPECYNDPKWGVNPDLAHDCGKPHGEIWKYAWAGMKDKWPVAYKVAKAYVIDVNDLNQLSGQVDLDGKSIDDVATAWVDAHESTWKAWAQ</sequence>
<dbReference type="GO" id="GO:0043190">
    <property type="term" value="C:ATP-binding cassette (ABC) transporter complex"/>
    <property type="evidence" value="ECO:0007669"/>
    <property type="project" value="InterPro"/>
</dbReference>
<dbReference type="Proteomes" id="UP000326202">
    <property type="component" value="Chromosome"/>
</dbReference>
<name>A0A5J6MLH3_9PROT</name>
<dbReference type="CDD" id="cd13643">
    <property type="entry name" value="PBP2_BCP_2"/>
    <property type="match status" value="1"/>
</dbReference>
<protein>
    <submittedName>
        <fullName evidence="2">ABC transporter</fullName>
    </submittedName>
</protein>
<feature type="domain" description="ABC-type glycine betaine transport system substrate-binding" evidence="1">
    <location>
        <begin position="51"/>
        <end position="328"/>
    </location>
</feature>
<reference evidence="2 3" key="1">
    <citation type="submission" date="2019-08" db="EMBL/GenBank/DDBJ databases">
        <title>Hyperibacter terrae gen. nov., sp. nov. and Hyperibacter viscosus sp. nov., two new members in the family Rhodospirillaceae isolated from the rhizosphere of Hypericum perforatum.</title>
        <authorList>
            <person name="Noviana Z."/>
        </authorList>
    </citation>
    <scope>NUCLEOTIDE SEQUENCE [LARGE SCALE GENOMIC DNA]</scope>
    <source>
        <strain evidence="2 3">R5913</strain>
    </source>
</reference>
<dbReference type="Pfam" id="PF04069">
    <property type="entry name" value="OpuAC"/>
    <property type="match status" value="1"/>
</dbReference>
<proteinExistence type="predicted"/>
<dbReference type="Gene3D" id="3.40.190.100">
    <property type="entry name" value="Glycine betaine-binding periplasmic protein, domain 2"/>
    <property type="match status" value="1"/>
</dbReference>
<dbReference type="EMBL" id="CP042906">
    <property type="protein sequence ID" value="QEX18452.1"/>
    <property type="molecule type" value="Genomic_DNA"/>
</dbReference>
<organism evidence="2 3">
    <name type="scientific">Hypericibacter terrae</name>
    <dbReference type="NCBI Taxonomy" id="2602015"/>
    <lineage>
        <taxon>Bacteria</taxon>
        <taxon>Pseudomonadati</taxon>
        <taxon>Pseudomonadota</taxon>
        <taxon>Alphaproteobacteria</taxon>
        <taxon>Rhodospirillales</taxon>
        <taxon>Dongiaceae</taxon>
        <taxon>Hypericibacter</taxon>
    </lineage>
</organism>
<gene>
    <name evidence="2" type="ORF">FRZ44_37590</name>
</gene>
<dbReference type="Gene3D" id="3.40.190.10">
    <property type="entry name" value="Periplasmic binding protein-like II"/>
    <property type="match status" value="1"/>
</dbReference>
<evidence type="ECO:0000313" key="2">
    <source>
        <dbReference type="EMBL" id="QEX18452.1"/>
    </source>
</evidence>
<dbReference type="SUPFAM" id="SSF53850">
    <property type="entry name" value="Periplasmic binding protein-like II"/>
    <property type="match status" value="1"/>
</dbReference>
<dbReference type="GO" id="GO:0022857">
    <property type="term" value="F:transmembrane transporter activity"/>
    <property type="evidence" value="ECO:0007669"/>
    <property type="project" value="InterPro"/>
</dbReference>
<dbReference type="InterPro" id="IPR007210">
    <property type="entry name" value="ABC_Gly_betaine_transp_sub-bd"/>
</dbReference>
<accession>A0A5J6MLH3</accession>
<dbReference type="KEGG" id="htq:FRZ44_37590"/>
<keyword evidence="3" id="KW-1185">Reference proteome</keyword>
<evidence type="ECO:0000313" key="3">
    <source>
        <dbReference type="Proteomes" id="UP000326202"/>
    </source>
</evidence>
<dbReference type="AlphaFoldDB" id="A0A5J6MLH3"/>
<evidence type="ECO:0000259" key="1">
    <source>
        <dbReference type="Pfam" id="PF04069"/>
    </source>
</evidence>